<proteinExistence type="inferred from homology"/>
<dbReference type="Pfam" id="PF00877">
    <property type="entry name" value="NLPC_P60"/>
    <property type="match status" value="1"/>
</dbReference>
<evidence type="ECO:0000256" key="3">
    <source>
        <dbReference type="ARBA" id="ARBA00022801"/>
    </source>
</evidence>
<organism evidence="6 7">
    <name type="scientific">Cryobacterium breve</name>
    <dbReference type="NCBI Taxonomy" id="1259258"/>
    <lineage>
        <taxon>Bacteria</taxon>
        <taxon>Bacillati</taxon>
        <taxon>Actinomycetota</taxon>
        <taxon>Actinomycetes</taxon>
        <taxon>Micrococcales</taxon>
        <taxon>Microbacteriaceae</taxon>
        <taxon>Cryobacterium</taxon>
    </lineage>
</organism>
<dbReference type="PANTHER" id="PTHR47359:SF3">
    <property type="entry name" value="NLP_P60 DOMAIN-CONTAINING PROTEIN-RELATED"/>
    <property type="match status" value="1"/>
</dbReference>
<dbReference type="SUPFAM" id="SSF54001">
    <property type="entry name" value="Cysteine proteinases"/>
    <property type="match status" value="1"/>
</dbReference>
<dbReference type="EMBL" id="CP075584">
    <property type="protein sequence ID" value="WBM80106.1"/>
    <property type="molecule type" value="Genomic_DNA"/>
</dbReference>
<comment type="similarity">
    <text evidence="1">Belongs to the peptidase C40 family.</text>
</comment>
<keyword evidence="7" id="KW-1185">Reference proteome</keyword>
<feature type="domain" description="NlpC/P60" evidence="5">
    <location>
        <begin position="76"/>
        <end position="192"/>
    </location>
</feature>
<dbReference type="PANTHER" id="PTHR47359">
    <property type="entry name" value="PEPTIDOGLYCAN DL-ENDOPEPTIDASE CWLO"/>
    <property type="match status" value="1"/>
</dbReference>
<keyword evidence="4" id="KW-0788">Thiol protease</keyword>
<evidence type="ECO:0000256" key="4">
    <source>
        <dbReference type="ARBA" id="ARBA00022807"/>
    </source>
</evidence>
<keyword evidence="2" id="KW-0645">Protease</keyword>
<gene>
    <name evidence="6" type="ORF">KIV56_00315</name>
</gene>
<dbReference type="PROSITE" id="PS51935">
    <property type="entry name" value="NLPC_P60"/>
    <property type="match status" value="1"/>
</dbReference>
<accession>A0ABY7NGY0</accession>
<dbReference type="Gene3D" id="3.90.1720.10">
    <property type="entry name" value="endopeptidase domain like (from Nostoc punctiforme)"/>
    <property type="match status" value="1"/>
</dbReference>
<evidence type="ECO:0000256" key="2">
    <source>
        <dbReference type="ARBA" id="ARBA00022670"/>
    </source>
</evidence>
<dbReference type="InterPro" id="IPR038765">
    <property type="entry name" value="Papain-like_cys_pep_sf"/>
</dbReference>
<reference evidence="6 7" key="1">
    <citation type="submission" date="2021-05" db="EMBL/GenBank/DDBJ databases">
        <authorList>
            <person name="Kumar R."/>
            <person name="Kumar A."/>
            <person name="Mukhia S."/>
        </authorList>
    </citation>
    <scope>NUCLEOTIDE SEQUENCE [LARGE SCALE GENOMIC DNA]</scope>
    <source>
        <strain evidence="6 7">ERMR7:08</strain>
    </source>
</reference>
<name>A0ABY7NGY0_9MICO</name>
<dbReference type="RefSeq" id="WP_281534725.1">
    <property type="nucleotide sequence ID" value="NZ_CP075584.1"/>
</dbReference>
<evidence type="ECO:0000313" key="6">
    <source>
        <dbReference type="EMBL" id="WBM80106.1"/>
    </source>
</evidence>
<dbReference type="InterPro" id="IPR000064">
    <property type="entry name" value="NLP_P60_dom"/>
</dbReference>
<evidence type="ECO:0000256" key="1">
    <source>
        <dbReference type="ARBA" id="ARBA00007074"/>
    </source>
</evidence>
<keyword evidence="3" id="KW-0378">Hydrolase</keyword>
<evidence type="ECO:0000313" key="7">
    <source>
        <dbReference type="Proteomes" id="UP001212421"/>
    </source>
</evidence>
<evidence type="ECO:0000259" key="5">
    <source>
        <dbReference type="PROSITE" id="PS51935"/>
    </source>
</evidence>
<protein>
    <submittedName>
        <fullName evidence="6">C40 family peptidase</fullName>
    </submittedName>
</protein>
<dbReference type="Proteomes" id="UP001212421">
    <property type="component" value="Chromosome"/>
</dbReference>
<dbReference type="InterPro" id="IPR051794">
    <property type="entry name" value="PG_Endopeptidase_C40"/>
</dbReference>
<sequence length="238" mass="23427">MTMVDALSRISTIQATLARFDALNAASASTASTAASATTATTTDSTGTAATFADALAAAASKATSAASGAGVATGSVTGTDIVTSAQKYLGVPYVFGGTGSSGMDCSGLVQKVYADMGISVPRLVSGQMKIGTEVGSLADAKPGDLIVTGGGEHILIYAGNHKVIHAPYEGRTVCQVEAYMDDSDIDTIRRVIPDAPATSSTASTASATALTAAKVAATSGTADLLSAALASMMKGAS</sequence>